<name>A0A494Y0Q4_9BURK</name>
<dbReference type="Gene3D" id="3.30.565.10">
    <property type="entry name" value="Histidine kinase-like ATPase, C-terminal domain"/>
    <property type="match status" value="1"/>
</dbReference>
<dbReference type="Gene3D" id="1.10.287.130">
    <property type="match status" value="1"/>
</dbReference>
<dbReference type="GO" id="GO:0006355">
    <property type="term" value="P:regulation of DNA-templated transcription"/>
    <property type="evidence" value="ECO:0007669"/>
    <property type="project" value="InterPro"/>
</dbReference>
<dbReference type="SUPFAM" id="SSF55781">
    <property type="entry name" value="GAF domain-like"/>
    <property type="match status" value="2"/>
</dbReference>
<keyword evidence="6" id="KW-0597">Phosphoprotein</keyword>
<dbReference type="Pfam" id="PF01590">
    <property type="entry name" value="GAF"/>
    <property type="match status" value="1"/>
</dbReference>
<dbReference type="PROSITE" id="PS50046">
    <property type="entry name" value="PHYTOCHROME_2"/>
    <property type="match status" value="1"/>
</dbReference>
<dbReference type="InterPro" id="IPR050351">
    <property type="entry name" value="BphY/WalK/GraS-like"/>
</dbReference>
<dbReference type="InterPro" id="IPR013515">
    <property type="entry name" value="Phytochrome_cen-reg"/>
</dbReference>
<organism evidence="14 15">
    <name type="scientific">Pararobbsia silviterrae</name>
    <dbReference type="NCBI Taxonomy" id="1792498"/>
    <lineage>
        <taxon>Bacteria</taxon>
        <taxon>Pseudomonadati</taxon>
        <taxon>Pseudomonadota</taxon>
        <taxon>Betaproteobacteria</taxon>
        <taxon>Burkholderiales</taxon>
        <taxon>Burkholderiaceae</taxon>
        <taxon>Pararobbsia</taxon>
    </lineage>
</organism>
<evidence type="ECO:0000256" key="5">
    <source>
        <dbReference type="ARBA" id="ARBA00022543"/>
    </source>
</evidence>
<accession>A0A494Y0Q4</accession>
<dbReference type="InterPro" id="IPR013654">
    <property type="entry name" value="PAS_2"/>
</dbReference>
<dbReference type="InterPro" id="IPR003018">
    <property type="entry name" value="GAF"/>
</dbReference>
<dbReference type="PANTHER" id="PTHR42878">
    <property type="entry name" value="TWO-COMPONENT HISTIDINE KINASE"/>
    <property type="match status" value="1"/>
</dbReference>
<dbReference type="EMBL" id="RBZU01000005">
    <property type="protein sequence ID" value="RKP54899.1"/>
    <property type="molecule type" value="Genomic_DNA"/>
</dbReference>
<dbReference type="FunFam" id="3.30.565.10:FF:000006">
    <property type="entry name" value="Sensor histidine kinase WalK"/>
    <property type="match status" value="1"/>
</dbReference>
<dbReference type="InterPro" id="IPR036890">
    <property type="entry name" value="HATPase_C_sf"/>
</dbReference>
<keyword evidence="7" id="KW-0716">Sensory transduction</keyword>
<dbReference type="GO" id="GO:0000156">
    <property type="term" value="F:phosphorelay response regulator activity"/>
    <property type="evidence" value="ECO:0007669"/>
    <property type="project" value="TreeGrafter"/>
</dbReference>
<comment type="subcellular location">
    <subcellularLocation>
        <location evidence="2">Cell inner membrane</location>
        <topology evidence="2">Multi-pass membrane protein</topology>
    </subcellularLocation>
</comment>
<dbReference type="InterPro" id="IPR003594">
    <property type="entry name" value="HATPase_dom"/>
</dbReference>
<evidence type="ECO:0000256" key="1">
    <source>
        <dbReference type="ARBA" id="ARBA00000085"/>
    </source>
</evidence>
<keyword evidence="8" id="KW-0808">Transferase</keyword>
<evidence type="ECO:0000256" key="6">
    <source>
        <dbReference type="ARBA" id="ARBA00022553"/>
    </source>
</evidence>
<dbReference type="Gene3D" id="3.30.450.270">
    <property type="match status" value="1"/>
</dbReference>
<dbReference type="PANTHER" id="PTHR42878:SF15">
    <property type="entry name" value="BACTERIOPHYTOCHROME"/>
    <property type="match status" value="1"/>
</dbReference>
<comment type="caution">
    <text evidence="14">The sequence shown here is derived from an EMBL/GenBank/DDBJ whole genome shotgun (WGS) entry which is preliminary data.</text>
</comment>
<evidence type="ECO:0000256" key="3">
    <source>
        <dbReference type="ARBA" id="ARBA00006402"/>
    </source>
</evidence>
<dbReference type="GO" id="GO:0009584">
    <property type="term" value="P:detection of visible light"/>
    <property type="evidence" value="ECO:0007669"/>
    <property type="project" value="InterPro"/>
</dbReference>
<dbReference type="SUPFAM" id="SSF55874">
    <property type="entry name" value="ATPase domain of HSP90 chaperone/DNA topoisomerase II/histidine kinase"/>
    <property type="match status" value="1"/>
</dbReference>
<dbReference type="Pfam" id="PF00360">
    <property type="entry name" value="PHY"/>
    <property type="match status" value="1"/>
</dbReference>
<dbReference type="EC" id="2.7.13.3" evidence="4"/>
<dbReference type="InterPro" id="IPR003661">
    <property type="entry name" value="HisK_dim/P_dom"/>
</dbReference>
<dbReference type="InterPro" id="IPR043150">
    <property type="entry name" value="Phytochrome_PHY_sf"/>
</dbReference>
<dbReference type="Pfam" id="PF08446">
    <property type="entry name" value="PAS_2"/>
    <property type="match status" value="1"/>
</dbReference>
<dbReference type="OrthoDB" id="9808408at2"/>
<dbReference type="CDD" id="cd00082">
    <property type="entry name" value="HisKA"/>
    <property type="match status" value="1"/>
</dbReference>
<dbReference type="InterPro" id="IPR029016">
    <property type="entry name" value="GAF-like_dom_sf"/>
</dbReference>
<dbReference type="GO" id="GO:0030295">
    <property type="term" value="F:protein kinase activator activity"/>
    <property type="evidence" value="ECO:0007669"/>
    <property type="project" value="TreeGrafter"/>
</dbReference>
<evidence type="ECO:0000256" key="10">
    <source>
        <dbReference type="ARBA" id="ARBA00022991"/>
    </source>
</evidence>
<dbReference type="SMART" id="SM00387">
    <property type="entry name" value="HATPase_c"/>
    <property type="match status" value="1"/>
</dbReference>
<dbReference type="InterPro" id="IPR001294">
    <property type="entry name" value="Phytochrome"/>
</dbReference>
<dbReference type="Gene3D" id="3.30.450.20">
    <property type="entry name" value="PAS domain"/>
    <property type="match status" value="1"/>
</dbReference>
<evidence type="ECO:0000256" key="7">
    <source>
        <dbReference type="ARBA" id="ARBA00022606"/>
    </source>
</evidence>
<dbReference type="AlphaFoldDB" id="A0A494Y0Q4"/>
<dbReference type="SMART" id="SM00065">
    <property type="entry name" value="GAF"/>
    <property type="match status" value="1"/>
</dbReference>
<sequence>MTASDLSACEREPIHAPGGIQPHGYLLVVDETTMRVIQVSANLDALVGAPVDTVLGAPLDAILGHDCADRVTAALARRAPDVPLGTVPLYLGEALIGAERFELVLHRNGTALVLELERRNGTRTGAFASIYPLVRGFVTSLQDAPSVEVLAERAVVEIRRISGFGRALLYRFDEDGHGVVLAEDADDGYERYLHHHFPASDIPAQARALYLKTHLRLIADANYVPVPLVPVLNPMTRAPTDLSASVLRSVSPVHVEYMRNMGTIASMSVSLIVRGELWGMISCHDRAPRHPDFGARMLCEHLGHMLSLQIEAKEESEDAAYRETLRHTLVELLASMAEHTIVADGLAAHAETLLKLGASGGAAIAVEGHVTLLGQTPPASDVLAIVDWLAEHAPTPVFSTYELGAALPDTFPDIHARASGMLAVSMSQMYRHYVIWFRPEARFDVAWAGEPVKREASASDGSGAPHKISPRRSFATWHETIRGRSTRWRTAEIDTAHEFRTALLGFVLRRAEEMAALASELGRANKELEAFSYSVSHDLRAPLRHIVGYGDLLGEFEGERLSERGQRFLSNVLSSARFAGALVDDLLSFSQLGRAALRVTEVDLQSLVEALIAEAARDLEGREVEWRVAALPHVHGDAAFLQIVLRSLVSNALKYSRTRRPAIIELGAQRVGDDQVVFVRDNGVGFDMKYVDKLFGVFQRLHRIEEFEGTGIGLANVRRIVERHDGRTWAEGKVDEGATFFFSLPVAGPADPAALSPDAIGSLRPYSSHA</sequence>
<reference evidence="14 15" key="1">
    <citation type="submission" date="2018-10" db="EMBL/GenBank/DDBJ databases">
        <title>Robbsia sp. DHC34, isolated from soil.</title>
        <authorList>
            <person name="Gao Z.-H."/>
            <person name="Qiu L.-H."/>
        </authorList>
    </citation>
    <scope>NUCLEOTIDE SEQUENCE [LARGE SCALE GENOMIC DNA]</scope>
    <source>
        <strain evidence="14 15">DHC34</strain>
    </source>
</reference>
<feature type="domain" description="Histidine kinase" evidence="13">
    <location>
        <begin position="534"/>
        <end position="748"/>
    </location>
</feature>
<dbReference type="InterPro" id="IPR005467">
    <property type="entry name" value="His_kinase_dom"/>
</dbReference>
<dbReference type="PROSITE" id="PS50109">
    <property type="entry name" value="HIS_KIN"/>
    <property type="match status" value="1"/>
</dbReference>
<evidence type="ECO:0000256" key="9">
    <source>
        <dbReference type="ARBA" id="ARBA00022777"/>
    </source>
</evidence>
<dbReference type="GO" id="GO:0005886">
    <property type="term" value="C:plasma membrane"/>
    <property type="evidence" value="ECO:0007669"/>
    <property type="project" value="UniProtKB-SubCell"/>
</dbReference>
<evidence type="ECO:0000259" key="12">
    <source>
        <dbReference type="PROSITE" id="PS50046"/>
    </source>
</evidence>
<keyword evidence="15" id="KW-1185">Reference proteome</keyword>
<dbReference type="InterPro" id="IPR036097">
    <property type="entry name" value="HisK_dim/P_sf"/>
</dbReference>
<dbReference type="GO" id="GO:0007234">
    <property type="term" value="P:osmosensory signaling via phosphorelay pathway"/>
    <property type="evidence" value="ECO:0007669"/>
    <property type="project" value="TreeGrafter"/>
</dbReference>
<dbReference type="InterPro" id="IPR035965">
    <property type="entry name" value="PAS-like_dom_sf"/>
</dbReference>
<evidence type="ECO:0000259" key="13">
    <source>
        <dbReference type="PROSITE" id="PS50109"/>
    </source>
</evidence>
<keyword evidence="11" id="KW-0675">Receptor</keyword>
<dbReference type="SUPFAM" id="SSF55785">
    <property type="entry name" value="PYP-like sensor domain (PAS domain)"/>
    <property type="match status" value="1"/>
</dbReference>
<comment type="similarity">
    <text evidence="3">In the N-terminal section; belongs to the phytochrome family.</text>
</comment>
<dbReference type="PRINTS" id="PR01033">
    <property type="entry name" value="PHYTOCHROME"/>
</dbReference>
<dbReference type="InterPro" id="IPR016132">
    <property type="entry name" value="Phyto_chromo_attachment"/>
</dbReference>
<feature type="domain" description="Phytochrome chromophore attachment site" evidence="12">
    <location>
        <begin position="146"/>
        <end position="304"/>
    </location>
</feature>
<evidence type="ECO:0000256" key="4">
    <source>
        <dbReference type="ARBA" id="ARBA00012438"/>
    </source>
</evidence>
<protein>
    <recommendedName>
        <fullName evidence="4">histidine kinase</fullName>
        <ecNumber evidence="4">2.7.13.3</ecNumber>
    </recommendedName>
</protein>
<dbReference type="GO" id="GO:0009881">
    <property type="term" value="F:photoreceptor activity"/>
    <property type="evidence" value="ECO:0007669"/>
    <property type="project" value="UniProtKB-KW"/>
</dbReference>
<dbReference type="Pfam" id="PF00512">
    <property type="entry name" value="HisKA"/>
    <property type="match status" value="1"/>
</dbReference>
<keyword evidence="10" id="KW-0157">Chromophore</keyword>
<keyword evidence="9" id="KW-0418">Kinase</keyword>
<evidence type="ECO:0000256" key="2">
    <source>
        <dbReference type="ARBA" id="ARBA00004429"/>
    </source>
</evidence>
<dbReference type="Gene3D" id="3.30.450.40">
    <property type="match status" value="1"/>
</dbReference>
<dbReference type="SMART" id="SM00388">
    <property type="entry name" value="HisKA"/>
    <property type="match status" value="1"/>
</dbReference>
<dbReference type="Pfam" id="PF02518">
    <property type="entry name" value="HATPase_c"/>
    <property type="match status" value="1"/>
</dbReference>
<gene>
    <name evidence="14" type="ORF">D7S86_14400</name>
</gene>
<dbReference type="GO" id="GO:0000155">
    <property type="term" value="F:phosphorelay sensor kinase activity"/>
    <property type="evidence" value="ECO:0007669"/>
    <property type="project" value="InterPro"/>
</dbReference>
<evidence type="ECO:0000313" key="15">
    <source>
        <dbReference type="Proteomes" id="UP000270342"/>
    </source>
</evidence>
<comment type="catalytic activity">
    <reaction evidence="1">
        <text>ATP + protein L-histidine = ADP + protein N-phospho-L-histidine.</text>
        <dbReference type="EC" id="2.7.13.3"/>
    </reaction>
</comment>
<keyword evidence="5" id="KW-0600">Photoreceptor protein</keyword>
<evidence type="ECO:0000256" key="8">
    <source>
        <dbReference type="ARBA" id="ARBA00022679"/>
    </source>
</evidence>
<evidence type="ECO:0000313" key="14">
    <source>
        <dbReference type="EMBL" id="RKP54899.1"/>
    </source>
</evidence>
<evidence type="ECO:0000256" key="11">
    <source>
        <dbReference type="ARBA" id="ARBA00023170"/>
    </source>
</evidence>
<proteinExistence type="inferred from homology"/>
<dbReference type="SUPFAM" id="SSF47384">
    <property type="entry name" value="Homodimeric domain of signal transducing histidine kinase"/>
    <property type="match status" value="1"/>
</dbReference>
<dbReference type="Proteomes" id="UP000270342">
    <property type="component" value="Unassembled WGS sequence"/>
</dbReference>